<gene>
    <name evidence="3" type="ORF">JHD44_02465</name>
</gene>
<evidence type="ECO:0000313" key="4">
    <source>
        <dbReference type="Proteomes" id="UP000598488"/>
    </source>
</evidence>
<dbReference type="SUPFAM" id="SSF52980">
    <property type="entry name" value="Restriction endonuclease-like"/>
    <property type="match status" value="1"/>
</dbReference>
<organism evidence="3 4">
    <name type="scientific">Marinomonas ostreistagni</name>
    <dbReference type="NCBI Taxonomy" id="359209"/>
    <lineage>
        <taxon>Bacteria</taxon>
        <taxon>Pseudomonadati</taxon>
        <taxon>Pseudomonadota</taxon>
        <taxon>Gammaproteobacteria</taxon>
        <taxon>Oceanospirillales</taxon>
        <taxon>Oceanospirillaceae</taxon>
        <taxon>Marinomonas</taxon>
    </lineage>
</organism>
<accession>A0ABS0Z956</accession>
<dbReference type="InterPro" id="IPR011856">
    <property type="entry name" value="tRNA_endonuc-like_dom_sf"/>
</dbReference>
<evidence type="ECO:0000256" key="2">
    <source>
        <dbReference type="HAMAP-Rule" id="MF_00048"/>
    </source>
</evidence>
<dbReference type="PANTHER" id="PTHR34039">
    <property type="entry name" value="UPF0102 PROTEIN YRAN"/>
    <property type="match status" value="1"/>
</dbReference>
<dbReference type="Gene3D" id="3.40.1350.10">
    <property type="match status" value="1"/>
</dbReference>
<dbReference type="InterPro" id="IPR003509">
    <property type="entry name" value="UPF0102_YraN-like"/>
</dbReference>
<evidence type="ECO:0000313" key="3">
    <source>
        <dbReference type="EMBL" id="MBJ7549531.1"/>
    </source>
</evidence>
<dbReference type="Proteomes" id="UP000598488">
    <property type="component" value="Unassembled WGS sequence"/>
</dbReference>
<dbReference type="NCBIfam" id="NF009150">
    <property type="entry name" value="PRK12497.1-3"/>
    <property type="match status" value="1"/>
</dbReference>
<keyword evidence="4" id="KW-1185">Reference proteome</keyword>
<name>A0ABS0Z956_9GAMM</name>
<dbReference type="CDD" id="cd20736">
    <property type="entry name" value="PoNe_Nuclease"/>
    <property type="match status" value="1"/>
</dbReference>
<dbReference type="NCBIfam" id="TIGR00252">
    <property type="entry name" value="YraN family protein"/>
    <property type="match status" value="1"/>
</dbReference>
<dbReference type="InterPro" id="IPR011335">
    <property type="entry name" value="Restrct_endonuc-II-like"/>
</dbReference>
<comment type="similarity">
    <text evidence="1 2">Belongs to the UPF0102 family.</text>
</comment>
<reference evidence="3 4" key="1">
    <citation type="submission" date="2020-12" db="EMBL/GenBank/DDBJ databases">
        <title>Comparative genome analysis of fungal antagonists Marinomonas ostreistagni 398 and M. spartinae 468.</title>
        <authorList>
            <person name="Fields J.L."/>
            <person name="Mavrodi O.V."/>
            <person name="Biber P.D."/>
            <person name="Indest K.J."/>
            <person name="Mavrodi D.V."/>
        </authorList>
    </citation>
    <scope>NUCLEOTIDE SEQUENCE [LARGE SCALE GENOMIC DNA]</scope>
    <source>
        <strain evidence="3 4">USM7</strain>
    </source>
</reference>
<dbReference type="PANTHER" id="PTHR34039:SF1">
    <property type="entry name" value="UPF0102 PROTEIN YRAN"/>
    <property type="match status" value="1"/>
</dbReference>
<dbReference type="HAMAP" id="MF_00048">
    <property type="entry name" value="UPF0102"/>
    <property type="match status" value="1"/>
</dbReference>
<protein>
    <recommendedName>
        <fullName evidence="2">UPF0102 protein JHD44_02465</fullName>
    </recommendedName>
</protein>
<dbReference type="RefSeq" id="WP_199460751.1">
    <property type="nucleotide sequence ID" value="NZ_JAEMUH010000002.1"/>
</dbReference>
<evidence type="ECO:0000256" key="1">
    <source>
        <dbReference type="ARBA" id="ARBA00006738"/>
    </source>
</evidence>
<proteinExistence type="inferred from homology"/>
<sequence length="127" mass="14686">MLRKAISLTKKQIDGSKAERLAEQFLLQQGLELIERNAFCRVGELDLIMRSPSTQSIIFVEVRYRANLKRGSASETITRQKFLRCLKAAEFWLMKHNMQQSQYQIDVIAIDGTLSFSNIHWLQAVQV</sequence>
<comment type="caution">
    <text evidence="3">The sequence shown here is derived from an EMBL/GenBank/DDBJ whole genome shotgun (WGS) entry which is preliminary data.</text>
</comment>
<dbReference type="EMBL" id="JAEMUH010000002">
    <property type="protein sequence ID" value="MBJ7549531.1"/>
    <property type="molecule type" value="Genomic_DNA"/>
</dbReference>
<dbReference type="Pfam" id="PF02021">
    <property type="entry name" value="UPF0102"/>
    <property type="match status" value="1"/>
</dbReference>